<evidence type="ECO:0000313" key="2">
    <source>
        <dbReference type="Proteomes" id="UP000078290"/>
    </source>
</evidence>
<gene>
    <name evidence="1" type="ORF">A7K69_12605</name>
</gene>
<dbReference type="RefSeq" id="WP_064552729.1">
    <property type="nucleotide sequence ID" value="NZ_LXMA01000041.1"/>
</dbReference>
<dbReference type="EMBL" id="LXMA01000041">
    <property type="protein sequence ID" value="OAT71641.1"/>
    <property type="molecule type" value="Genomic_DNA"/>
</dbReference>
<organism evidence="1 2">
    <name type="scientific">Parageobacillus thermoglucosidasius</name>
    <name type="common">Geobacillus thermoglucosidasius</name>
    <dbReference type="NCBI Taxonomy" id="1426"/>
    <lineage>
        <taxon>Bacteria</taxon>
        <taxon>Bacillati</taxon>
        <taxon>Bacillota</taxon>
        <taxon>Bacilli</taxon>
        <taxon>Bacillales</taxon>
        <taxon>Anoxybacillaceae</taxon>
        <taxon>Parageobacillus</taxon>
    </lineage>
</organism>
<dbReference type="Proteomes" id="UP000078290">
    <property type="component" value="Unassembled WGS sequence"/>
</dbReference>
<dbReference type="AlphaFoldDB" id="A0A1B7KNJ0"/>
<accession>A0A1B7KNJ0</accession>
<reference evidence="2" key="1">
    <citation type="submission" date="2016-05" db="EMBL/GenBank/DDBJ databases">
        <authorList>
            <person name="Wang W."/>
            <person name="Zhu L."/>
        </authorList>
    </citation>
    <scope>NUCLEOTIDE SEQUENCE [LARGE SCALE GENOMIC DNA]</scope>
    <source>
        <strain evidence="2">W-2</strain>
    </source>
</reference>
<proteinExistence type="predicted"/>
<evidence type="ECO:0000313" key="1">
    <source>
        <dbReference type="EMBL" id="OAT71641.1"/>
    </source>
</evidence>
<sequence>MNQNLWKVLQTLLEKNSVGTTELALARESLSSEFFTALVEYLQDGLKAKGNPWVVRLINIVGKSESFKKLSRKLGIT</sequence>
<comment type="caution">
    <text evidence="1">The sequence shown here is derived from an EMBL/GenBank/DDBJ whole genome shotgun (WGS) entry which is preliminary data.</text>
</comment>
<protein>
    <submittedName>
        <fullName evidence="1">Uncharacterized protein</fullName>
    </submittedName>
</protein>
<name>A0A1B7KNJ0_PARTM</name>